<dbReference type="CDD" id="cd01335">
    <property type="entry name" value="Radical_SAM"/>
    <property type="match status" value="1"/>
</dbReference>
<dbReference type="PROSITE" id="PS51918">
    <property type="entry name" value="RADICAL_SAM"/>
    <property type="match status" value="1"/>
</dbReference>
<dbReference type="SMART" id="SM00876">
    <property type="entry name" value="BATS"/>
    <property type="match status" value="1"/>
</dbReference>
<dbReference type="EMBL" id="FRAE01000065">
    <property type="protein sequence ID" value="SHK38932.1"/>
    <property type="molecule type" value="Genomic_DNA"/>
</dbReference>
<dbReference type="GO" id="GO:0016740">
    <property type="term" value="F:transferase activity"/>
    <property type="evidence" value="ECO:0007669"/>
    <property type="project" value="TreeGrafter"/>
</dbReference>
<sequence length="443" mass="50385">MDKDIKYYLIMAGSTNHMLRGDKILKDKGIETSLVPAPAEYGSVCAIAIKVKKEDKDISEKYLIENEIVIRGIYPEKPERLIGLIDRLKNTVIRDEFLDVLRKVEHGKDLSYEDIVLLLKTDRKAEIKALFKAADEMRKKIVGDVVDIRGAIEFSNYCKKDCKYCGVRKGLKDLQRYRMSEDEIMEVVHSLHDIGIKTVILQSGEDVWWTKEKIGNLITRIKKETGMKITLSLGERPREEYEYFKKLGANNYLLKIETTNEEIFNFIHPDDDINVRKECSRYLKELGYLNGSGCIIGLPGQREEDIAKDILYFKDMGINMIGIGPFIPAKGTPLEKYPTGSVDLTLKAVAVTRLVCKRVFIPATTALASIDSNLQADALMAGANTIMLINTPPKYRYNYQIYSDKNMVDLKSAYDAVTGAKREFPPYLKIDMEVYNNATNAEK</sequence>
<keyword evidence="5" id="KW-0408">Iron</keyword>
<evidence type="ECO:0000313" key="10">
    <source>
        <dbReference type="Proteomes" id="UP000242497"/>
    </source>
</evidence>
<dbReference type="InterPro" id="IPR006638">
    <property type="entry name" value="Elp3/MiaA/NifB-like_rSAM"/>
</dbReference>
<dbReference type="Proteomes" id="UP000242497">
    <property type="component" value="Unassembled WGS sequence"/>
</dbReference>
<dbReference type="GO" id="GO:0051539">
    <property type="term" value="F:4 iron, 4 sulfur cluster binding"/>
    <property type="evidence" value="ECO:0007669"/>
    <property type="project" value="UniProtKB-KW"/>
</dbReference>
<comment type="cofactor">
    <cofactor evidence="1">
        <name>[4Fe-4S] cluster</name>
        <dbReference type="ChEBI" id="CHEBI:49883"/>
    </cofactor>
</comment>
<dbReference type="AlphaFoldDB" id="A0A1M6S259"/>
<dbReference type="SFLD" id="SFLDG01060">
    <property type="entry name" value="BATS_domain_containing"/>
    <property type="match status" value="1"/>
</dbReference>
<dbReference type="RefSeq" id="WP_200773958.1">
    <property type="nucleotide sequence ID" value="NZ_FRAE01000065.1"/>
</dbReference>
<gene>
    <name evidence="9" type="ORF">SAMN02744037_02238</name>
</gene>
<organism evidence="9 10">
    <name type="scientific">Tepidibacter formicigenes DSM 15518</name>
    <dbReference type="NCBI Taxonomy" id="1123349"/>
    <lineage>
        <taxon>Bacteria</taxon>
        <taxon>Bacillati</taxon>
        <taxon>Bacillota</taxon>
        <taxon>Clostridia</taxon>
        <taxon>Peptostreptococcales</taxon>
        <taxon>Peptostreptococcaceae</taxon>
        <taxon>Tepidibacter</taxon>
    </lineage>
</organism>
<dbReference type="SFLD" id="SFLDG01082">
    <property type="entry name" value="B12-binding_domain_containing"/>
    <property type="match status" value="1"/>
</dbReference>
<dbReference type="InterPro" id="IPR024021">
    <property type="entry name" value="FeFe-hyd_HydE_rSAM"/>
</dbReference>
<dbReference type="GO" id="GO:0046872">
    <property type="term" value="F:metal ion binding"/>
    <property type="evidence" value="ECO:0007669"/>
    <property type="project" value="UniProtKB-KW"/>
</dbReference>
<keyword evidence="4" id="KW-0479">Metal-binding</keyword>
<dbReference type="GO" id="GO:0042364">
    <property type="term" value="P:water-soluble vitamin biosynthetic process"/>
    <property type="evidence" value="ECO:0007669"/>
    <property type="project" value="UniProtKB-ARBA"/>
</dbReference>
<evidence type="ECO:0000313" key="9">
    <source>
        <dbReference type="EMBL" id="SHK38932.1"/>
    </source>
</evidence>
<dbReference type="Pfam" id="PF04055">
    <property type="entry name" value="Radical_SAM"/>
    <property type="match status" value="1"/>
</dbReference>
<dbReference type="STRING" id="1123349.SAMN02744037_02238"/>
<evidence type="ECO:0000256" key="6">
    <source>
        <dbReference type="ARBA" id="ARBA00023014"/>
    </source>
</evidence>
<proteinExistence type="predicted"/>
<comment type="cofactor">
    <cofactor evidence="7">
        <name>[2Fe-2S] cluster</name>
        <dbReference type="ChEBI" id="CHEBI:190135"/>
    </cofactor>
</comment>
<dbReference type="InterPro" id="IPR007197">
    <property type="entry name" value="rSAM"/>
</dbReference>
<dbReference type="InterPro" id="IPR021778">
    <property type="entry name" value="Se/S_carrier-like"/>
</dbReference>
<dbReference type="SUPFAM" id="SSF102114">
    <property type="entry name" value="Radical SAM enzymes"/>
    <property type="match status" value="1"/>
</dbReference>
<dbReference type="NCBIfam" id="TIGR03956">
    <property type="entry name" value="rSAM_HydE"/>
    <property type="match status" value="1"/>
</dbReference>
<dbReference type="SFLD" id="SFLDS00029">
    <property type="entry name" value="Radical_SAM"/>
    <property type="match status" value="2"/>
</dbReference>
<dbReference type="PANTHER" id="PTHR43726">
    <property type="entry name" value="3-METHYLORNITHINE SYNTHASE"/>
    <property type="match status" value="1"/>
</dbReference>
<dbReference type="InterPro" id="IPR013785">
    <property type="entry name" value="Aldolase_TIM"/>
</dbReference>
<evidence type="ECO:0000256" key="4">
    <source>
        <dbReference type="ARBA" id="ARBA00022723"/>
    </source>
</evidence>
<evidence type="ECO:0000256" key="1">
    <source>
        <dbReference type="ARBA" id="ARBA00001966"/>
    </source>
</evidence>
<reference evidence="10" key="1">
    <citation type="submission" date="2016-11" db="EMBL/GenBank/DDBJ databases">
        <authorList>
            <person name="Varghese N."/>
            <person name="Submissions S."/>
        </authorList>
    </citation>
    <scope>NUCLEOTIDE SEQUENCE [LARGE SCALE GENOMIC DNA]</scope>
    <source>
        <strain evidence="10">DSM 15518</strain>
    </source>
</reference>
<keyword evidence="10" id="KW-1185">Reference proteome</keyword>
<keyword evidence="3" id="KW-0949">S-adenosyl-L-methionine</keyword>
<evidence type="ECO:0000256" key="7">
    <source>
        <dbReference type="ARBA" id="ARBA00034078"/>
    </source>
</evidence>
<evidence type="ECO:0000259" key="8">
    <source>
        <dbReference type="PROSITE" id="PS51918"/>
    </source>
</evidence>
<keyword evidence="6" id="KW-0411">Iron-sulfur</keyword>
<accession>A0A1M6S259</accession>
<dbReference type="SFLD" id="SFLDG01280">
    <property type="entry name" value="HydE/PylB-like"/>
    <property type="match status" value="1"/>
</dbReference>
<evidence type="ECO:0000256" key="2">
    <source>
        <dbReference type="ARBA" id="ARBA00022485"/>
    </source>
</evidence>
<evidence type="ECO:0000256" key="5">
    <source>
        <dbReference type="ARBA" id="ARBA00023004"/>
    </source>
</evidence>
<protein>
    <submittedName>
        <fullName evidence="9">Biotin synthase</fullName>
    </submittedName>
</protein>
<dbReference type="InterPro" id="IPR034422">
    <property type="entry name" value="HydE/PylB-like"/>
</dbReference>
<dbReference type="GO" id="GO:0044272">
    <property type="term" value="P:sulfur compound biosynthetic process"/>
    <property type="evidence" value="ECO:0007669"/>
    <property type="project" value="UniProtKB-ARBA"/>
</dbReference>
<dbReference type="InterPro" id="IPR010722">
    <property type="entry name" value="BATS_dom"/>
</dbReference>
<dbReference type="SMART" id="SM00729">
    <property type="entry name" value="Elp3"/>
    <property type="match status" value="1"/>
</dbReference>
<keyword evidence="2" id="KW-0004">4Fe-4S</keyword>
<dbReference type="InterPro" id="IPR058240">
    <property type="entry name" value="rSAM_sf"/>
</dbReference>
<feature type="domain" description="Radical SAM core" evidence="8">
    <location>
        <begin position="144"/>
        <end position="364"/>
    </location>
</feature>
<evidence type="ECO:0000256" key="3">
    <source>
        <dbReference type="ARBA" id="ARBA00022691"/>
    </source>
</evidence>
<dbReference type="Pfam" id="PF11823">
    <property type="entry name" value="Se_S_carrier"/>
    <property type="match status" value="1"/>
</dbReference>
<dbReference type="Gene3D" id="3.20.20.70">
    <property type="entry name" value="Aldolase class I"/>
    <property type="match status" value="1"/>
</dbReference>
<name>A0A1M6S259_9FIRM</name>
<dbReference type="PANTHER" id="PTHR43726:SF1">
    <property type="entry name" value="BIOTIN SYNTHASE"/>
    <property type="match status" value="1"/>
</dbReference>